<organism evidence="1 2">
    <name type="scientific">Mucuna pruriens</name>
    <name type="common">Velvet bean</name>
    <name type="synonym">Dolichos pruriens</name>
    <dbReference type="NCBI Taxonomy" id="157652"/>
    <lineage>
        <taxon>Eukaryota</taxon>
        <taxon>Viridiplantae</taxon>
        <taxon>Streptophyta</taxon>
        <taxon>Embryophyta</taxon>
        <taxon>Tracheophyta</taxon>
        <taxon>Spermatophyta</taxon>
        <taxon>Magnoliopsida</taxon>
        <taxon>eudicotyledons</taxon>
        <taxon>Gunneridae</taxon>
        <taxon>Pentapetalae</taxon>
        <taxon>rosids</taxon>
        <taxon>fabids</taxon>
        <taxon>Fabales</taxon>
        <taxon>Fabaceae</taxon>
        <taxon>Papilionoideae</taxon>
        <taxon>50 kb inversion clade</taxon>
        <taxon>NPAAA clade</taxon>
        <taxon>indigoferoid/millettioid clade</taxon>
        <taxon>Phaseoleae</taxon>
        <taxon>Mucuna</taxon>
    </lineage>
</organism>
<dbReference type="AlphaFoldDB" id="A0A371GQ07"/>
<sequence length="178" mass="20685">MEMLNLVAKLKSLKLELDEDLIVHLVLISLPAYLEGQINKKIKNIKGVAERSSQGKKSKKNKEFTYFFYKKSRHMKKQYHKYAAWHVKKGQFLALVCFEVNLTFVSTNTWWVDSGTTTHIIVTMQDEILEPLDLSNFKVCVECIKGKWTNIRKLVAEKVKDVLELIHTDVCSYFLITS</sequence>
<evidence type="ECO:0000313" key="2">
    <source>
        <dbReference type="Proteomes" id="UP000257109"/>
    </source>
</evidence>
<accession>A0A371GQ07</accession>
<feature type="non-terminal residue" evidence="1">
    <location>
        <position position="1"/>
    </location>
</feature>
<comment type="caution">
    <text evidence="1">The sequence shown here is derived from an EMBL/GenBank/DDBJ whole genome shotgun (WGS) entry which is preliminary data.</text>
</comment>
<keyword evidence="2" id="KW-1185">Reference proteome</keyword>
<evidence type="ECO:0000313" key="1">
    <source>
        <dbReference type="EMBL" id="RDX92658.1"/>
    </source>
</evidence>
<protein>
    <submittedName>
        <fullName evidence="1">Uncharacterized protein</fullName>
    </submittedName>
</protein>
<name>A0A371GQ07_MUCPR</name>
<gene>
    <name evidence="1" type="ORF">CR513_25178</name>
</gene>
<proteinExistence type="predicted"/>
<dbReference type="EMBL" id="QJKJ01004813">
    <property type="protein sequence ID" value="RDX92658.1"/>
    <property type="molecule type" value="Genomic_DNA"/>
</dbReference>
<dbReference type="Proteomes" id="UP000257109">
    <property type="component" value="Unassembled WGS sequence"/>
</dbReference>
<reference evidence="1" key="1">
    <citation type="submission" date="2018-05" db="EMBL/GenBank/DDBJ databases">
        <title>Draft genome of Mucuna pruriens seed.</title>
        <authorList>
            <person name="Nnadi N.E."/>
            <person name="Vos R."/>
            <person name="Hasami M.H."/>
            <person name="Devisetty U.K."/>
            <person name="Aguiy J.C."/>
        </authorList>
    </citation>
    <scope>NUCLEOTIDE SEQUENCE [LARGE SCALE GENOMIC DNA]</scope>
    <source>
        <strain evidence="1">JCA_2017</strain>
    </source>
</reference>